<dbReference type="OrthoDB" id="5600418at2759"/>
<dbReference type="PROSITE" id="PS50089">
    <property type="entry name" value="ZF_RING_2"/>
    <property type="match status" value="1"/>
</dbReference>
<feature type="domain" description="RING-type" evidence="2">
    <location>
        <begin position="37"/>
        <end position="104"/>
    </location>
</feature>
<keyword evidence="1" id="KW-0863">Zinc-finger</keyword>
<evidence type="ECO:0000313" key="4">
    <source>
        <dbReference type="Proteomes" id="UP000800036"/>
    </source>
</evidence>
<name>A0A6A5V7M5_9PLEO</name>
<evidence type="ECO:0000259" key="2">
    <source>
        <dbReference type="PROSITE" id="PS50089"/>
    </source>
</evidence>
<reference evidence="3" key="1">
    <citation type="journal article" date="2020" name="Stud. Mycol.">
        <title>101 Dothideomycetes genomes: a test case for predicting lifestyles and emergence of pathogens.</title>
        <authorList>
            <person name="Haridas S."/>
            <person name="Albert R."/>
            <person name="Binder M."/>
            <person name="Bloem J."/>
            <person name="Labutti K."/>
            <person name="Salamov A."/>
            <person name="Andreopoulos B."/>
            <person name="Baker S."/>
            <person name="Barry K."/>
            <person name="Bills G."/>
            <person name="Bluhm B."/>
            <person name="Cannon C."/>
            <person name="Castanera R."/>
            <person name="Culley D."/>
            <person name="Daum C."/>
            <person name="Ezra D."/>
            <person name="Gonzalez J."/>
            <person name="Henrissat B."/>
            <person name="Kuo A."/>
            <person name="Liang C."/>
            <person name="Lipzen A."/>
            <person name="Lutzoni F."/>
            <person name="Magnuson J."/>
            <person name="Mondo S."/>
            <person name="Nolan M."/>
            <person name="Ohm R."/>
            <person name="Pangilinan J."/>
            <person name="Park H.-J."/>
            <person name="Ramirez L."/>
            <person name="Alfaro M."/>
            <person name="Sun H."/>
            <person name="Tritt A."/>
            <person name="Yoshinaga Y."/>
            <person name="Zwiers L.-H."/>
            <person name="Turgeon B."/>
            <person name="Goodwin S."/>
            <person name="Spatafora J."/>
            <person name="Crous P."/>
            <person name="Grigoriev I."/>
        </authorList>
    </citation>
    <scope>NUCLEOTIDE SEQUENCE</scope>
    <source>
        <strain evidence="3">CBS 107.79</strain>
    </source>
</reference>
<dbReference type="SUPFAM" id="SSF57850">
    <property type="entry name" value="RING/U-box"/>
    <property type="match status" value="1"/>
</dbReference>
<protein>
    <recommendedName>
        <fullName evidence="2">RING-type domain-containing protein</fullName>
    </recommendedName>
</protein>
<organism evidence="3 4">
    <name type="scientific">Bimuria novae-zelandiae CBS 107.79</name>
    <dbReference type="NCBI Taxonomy" id="1447943"/>
    <lineage>
        <taxon>Eukaryota</taxon>
        <taxon>Fungi</taxon>
        <taxon>Dikarya</taxon>
        <taxon>Ascomycota</taxon>
        <taxon>Pezizomycotina</taxon>
        <taxon>Dothideomycetes</taxon>
        <taxon>Pleosporomycetidae</taxon>
        <taxon>Pleosporales</taxon>
        <taxon>Massarineae</taxon>
        <taxon>Didymosphaeriaceae</taxon>
        <taxon>Bimuria</taxon>
    </lineage>
</organism>
<dbReference type="InterPro" id="IPR013083">
    <property type="entry name" value="Znf_RING/FYVE/PHD"/>
</dbReference>
<evidence type="ECO:0000256" key="1">
    <source>
        <dbReference type="PROSITE-ProRule" id="PRU00175"/>
    </source>
</evidence>
<dbReference type="AlphaFoldDB" id="A0A6A5V7M5"/>
<keyword evidence="1" id="KW-0862">Zinc</keyword>
<proteinExistence type="predicted"/>
<dbReference type="EMBL" id="ML976683">
    <property type="protein sequence ID" value="KAF1973104.1"/>
    <property type="molecule type" value="Genomic_DNA"/>
</dbReference>
<gene>
    <name evidence="3" type="ORF">BU23DRAFT_554636</name>
</gene>
<keyword evidence="4" id="KW-1185">Reference proteome</keyword>
<keyword evidence="1" id="KW-0479">Metal-binding</keyword>
<dbReference type="GO" id="GO:0008270">
    <property type="term" value="F:zinc ion binding"/>
    <property type="evidence" value="ECO:0007669"/>
    <property type="project" value="UniProtKB-KW"/>
</dbReference>
<accession>A0A6A5V7M5</accession>
<dbReference type="InterPro" id="IPR001841">
    <property type="entry name" value="Znf_RING"/>
</dbReference>
<dbReference type="Gene3D" id="3.30.40.10">
    <property type="entry name" value="Zinc/RING finger domain, C3HC4 (zinc finger)"/>
    <property type="match status" value="1"/>
</dbReference>
<sequence>MTGHVADAQQTAAPIPAFVLFTTPIHLECLAPDSRTCPICSEPYIEPQNTRPSPEDNEEWAMRVDMSATNQGSMKCCRHIFGRRCLEKHIKSCGPWHNKCPLCRQKWWISEDPPRHSSLTQAITQRIRTGRVGRRAGGSTRGQNQSQRSTFIGQVLETFAVDEGNERINATVHEVEETLDLLYQSQAQRQGRNRLTLTLRSRN</sequence>
<evidence type="ECO:0000313" key="3">
    <source>
        <dbReference type="EMBL" id="KAF1973104.1"/>
    </source>
</evidence>
<dbReference type="Proteomes" id="UP000800036">
    <property type="component" value="Unassembled WGS sequence"/>
</dbReference>